<keyword evidence="3 7" id="KW-0812">Transmembrane</keyword>
<name>A0A814H567_9BILA</name>
<comment type="similarity">
    <text evidence="6">Belongs to the major facilitator superfamily. Spinster (TC 2.A.1.49) family.</text>
</comment>
<accession>A0A814H567</accession>
<keyword evidence="4 7" id="KW-1133">Transmembrane helix</keyword>
<feature type="transmembrane region" description="Helical" evidence="7">
    <location>
        <begin position="354"/>
        <end position="374"/>
    </location>
</feature>
<dbReference type="CDD" id="cd17328">
    <property type="entry name" value="MFS_spinster_like"/>
    <property type="match status" value="1"/>
</dbReference>
<evidence type="ECO:0000256" key="6">
    <source>
        <dbReference type="ARBA" id="ARBA00024338"/>
    </source>
</evidence>
<reference evidence="9" key="1">
    <citation type="submission" date="2021-02" db="EMBL/GenBank/DDBJ databases">
        <authorList>
            <person name="Nowell W R."/>
        </authorList>
    </citation>
    <scope>NUCLEOTIDE SEQUENCE</scope>
    <source>
        <strain evidence="9">Ploen Becks lab</strain>
    </source>
</reference>
<feature type="transmembrane region" description="Helical" evidence="7">
    <location>
        <begin position="252"/>
        <end position="272"/>
    </location>
</feature>
<keyword evidence="10" id="KW-1185">Reference proteome</keyword>
<dbReference type="PANTHER" id="PTHR23505:SF79">
    <property type="entry name" value="PROTEIN SPINSTER"/>
    <property type="match status" value="1"/>
</dbReference>
<comment type="subcellular location">
    <subcellularLocation>
        <location evidence="1">Membrane</location>
        <topology evidence="1">Multi-pass membrane protein</topology>
    </subcellularLocation>
</comment>
<evidence type="ECO:0000256" key="3">
    <source>
        <dbReference type="ARBA" id="ARBA00022692"/>
    </source>
</evidence>
<dbReference type="GO" id="GO:0016020">
    <property type="term" value="C:membrane"/>
    <property type="evidence" value="ECO:0007669"/>
    <property type="project" value="UniProtKB-SubCell"/>
</dbReference>
<evidence type="ECO:0000256" key="2">
    <source>
        <dbReference type="ARBA" id="ARBA00022448"/>
    </source>
</evidence>
<dbReference type="AlphaFoldDB" id="A0A814H567"/>
<comment type="caution">
    <text evidence="9">The sequence shown here is derived from an EMBL/GenBank/DDBJ whole genome shotgun (WGS) entry which is preliminary data.</text>
</comment>
<evidence type="ECO:0000256" key="4">
    <source>
        <dbReference type="ARBA" id="ARBA00022989"/>
    </source>
</evidence>
<feature type="transmembrane region" description="Helical" evidence="7">
    <location>
        <begin position="395"/>
        <end position="415"/>
    </location>
</feature>
<feature type="transmembrane region" description="Helical" evidence="7">
    <location>
        <begin position="296"/>
        <end position="315"/>
    </location>
</feature>
<proteinExistence type="inferred from homology"/>
<dbReference type="InterPro" id="IPR020846">
    <property type="entry name" value="MFS_dom"/>
</dbReference>
<feature type="transmembrane region" description="Helical" evidence="7">
    <location>
        <begin position="103"/>
        <end position="122"/>
    </location>
</feature>
<feature type="transmembrane region" description="Helical" evidence="7">
    <location>
        <begin position="165"/>
        <end position="186"/>
    </location>
</feature>
<evidence type="ECO:0000313" key="9">
    <source>
        <dbReference type="EMBL" id="CAF1004581.1"/>
    </source>
</evidence>
<gene>
    <name evidence="9" type="ORF">OXX778_LOCUS16585</name>
</gene>
<dbReference type="Gene3D" id="1.20.1250.20">
    <property type="entry name" value="MFS general substrate transporter like domains"/>
    <property type="match status" value="1"/>
</dbReference>
<dbReference type="PROSITE" id="PS50850">
    <property type="entry name" value="MFS"/>
    <property type="match status" value="1"/>
</dbReference>
<dbReference type="InterPro" id="IPR036259">
    <property type="entry name" value="MFS_trans_sf"/>
</dbReference>
<organism evidence="9 10">
    <name type="scientific">Brachionus calyciflorus</name>
    <dbReference type="NCBI Taxonomy" id="104777"/>
    <lineage>
        <taxon>Eukaryota</taxon>
        <taxon>Metazoa</taxon>
        <taxon>Spiralia</taxon>
        <taxon>Gnathifera</taxon>
        <taxon>Rotifera</taxon>
        <taxon>Eurotatoria</taxon>
        <taxon>Monogononta</taxon>
        <taxon>Pseudotrocha</taxon>
        <taxon>Ploima</taxon>
        <taxon>Brachionidae</taxon>
        <taxon>Brachionus</taxon>
    </lineage>
</organism>
<evidence type="ECO:0000256" key="7">
    <source>
        <dbReference type="SAM" id="Phobius"/>
    </source>
</evidence>
<dbReference type="SUPFAM" id="SSF103473">
    <property type="entry name" value="MFS general substrate transporter"/>
    <property type="match status" value="1"/>
</dbReference>
<feature type="transmembrane region" description="Helical" evidence="7">
    <location>
        <begin position="327"/>
        <end position="348"/>
    </location>
</feature>
<dbReference type="Proteomes" id="UP000663879">
    <property type="component" value="Unassembled WGS sequence"/>
</dbReference>
<dbReference type="OrthoDB" id="6770063at2759"/>
<evidence type="ECO:0000259" key="8">
    <source>
        <dbReference type="PROSITE" id="PS50850"/>
    </source>
</evidence>
<sequence>MSLSDEITSKNSNYSSINDESMKEKKISFRETYQNYITAFIICSLNLLNVTDRYVVSSVLIDVQHYFQVDKSTAGLLQTAFLLCYMAFSPLNGYLGDRINRKYLLVFSLVLWISSTLLGSYVPADKFYLFVLSRCLFGVATASFETIAVPIIGDRFFNDQKQRNRVIILFCMGPPLGTGLSYLIGILSKDLEPDDWRFSMRITPFALLLILISILTGYFEPKRGKDLKITNNDSNSSSFSQDLKILIKNKTFILLSLCWITGIGALSGFSWWSPTLIDYSLRYHQLPYDLDNLKKAYSLIQSLSGVVGLLIPYQLSIYFKKKSYEDIDCFFISLGFFSSSFFMFLYLASIKISAYLTICIYMLMLIFFNFCWVLETNIFLDIVQPRLRSTANSMMIFFLHLFGDSSSPYWIGLIADKCLDLHTKNTVLSSLYCAQLSNYPLVFVFFISGSFALFTTLSFKKDKQIASNLTN</sequence>
<keyword evidence="5 7" id="KW-0472">Membrane</keyword>
<feature type="transmembrane region" description="Helical" evidence="7">
    <location>
        <begin position="128"/>
        <end position="153"/>
    </location>
</feature>
<protein>
    <recommendedName>
        <fullName evidence="8">Major facilitator superfamily (MFS) profile domain-containing protein</fullName>
    </recommendedName>
</protein>
<dbReference type="GO" id="GO:0022857">
    <property type="term" value="F:transmembrane transporter activity"/>
    <property type="evidence" value="ECO:0007669"/>
    <property type="project" value="InterPro"/>
</dbReference>
<feature type="transmembrane region" description="Helical" evidence="7">
    <location>
        <begin position="76"/>
        <end position="96"/>
    </location>
</feature>
<dbReference type="InterPro" id="IPR044770">
    <property type="entry name" value="MFS_spinster-like"/>
</dbReference>
<evidence type="ECO:0000313" key="10">
    <source>
        <dbReference type="Proteomes" id="UP000663879"/>
    </source>
</evidence>
<dbReference type="Pfam" id="PF07690">
    <property type="entry name" value="MFS_1"/>
    <property type="match status" value="1"/>
</dbReference>
<dbReference type="PANTHER" id="PTHR23505">
    <property type="entry name" value="SPINSTER"/>
    <property type="match status" value="1"/>
</dbReference>
<feature type="transmembrane region" description="Helical" evidence="7">
    <location>
        <begin position="36"/>
        <end position="56"/>
    </location>
</feature>
<dbReference type="EMBL" id="CAJNOC010003961">
    <property type="protein sequence ID" value="CAF1004581.1"/>
    <property type="molecule type" value="Genomic_DNA"/>
</dbReference>
<feature type="domain" description="Major facilitator superfamily (MFS) profile" evidence="8">
    <location>
        <begin position="38"/>
        <end position="452"/>
    </location>
</feature>
<evidence type="ECO:0000256" key="5">
    <source>
        <dbReference type="ARBA" id="ARBA00023136"/>
    </source>
</evidence>
<keyword evidence="2" id="KW-0813">Transport</keyword>
<feature type="transmembrane region" description="Helical" evidence="7">
    <location>
        <begin position="198"/>
        <end position="219"/>
    </location>
</feature>
<evidence type="ECO:0000256" key="1">
    <source>
        <dbReference type="ARBA" id="ARBA00004141"/>
    </source>
</evidence>
<dbReference type="InterPro" id="IPR011701">
    <property type="entry name" value="MFS"/>
</dbReference>
<feature type="transmembrane region" description="Helical" evidence="7">
    <location>
        <begin position="439"/>
        <end position="459"/>
    </location>
</feature>